<dbReference type="OrthoDB" id="5416097at2759"/>
<gene>
    <name evidence="2" type="ORF">L211DRAFT_841950</name>
</gene>
<dbReference type="Proteomes" id="UP000267821">
    <property type="component" value="Unassembled WGS sequence"/>
</dbReference>
<protein>
    <recommendedName>
        <fullName evidence="1">HNH nuclease domain-containing protein</fullName>
    </recommendedName>
</protein>
<evidence type="ECO:0000259" key="1">
    <source>
        <dbReference type="Pfam" id="PF13391"/>
    </source>
</evidence>
<accession>A0A3N4LFL7</accession>
<evidence type="ECO:0000313" key="2">
    <source>
        <dbReference type="EMBL" id="RPB20269.1"/>
    </source>
</evidence>
<dbReference type="InParanoid" id="A0A3N4LFL7"/>
<organism evidence="2 3">
    <name type="scientific">Terfezia boudieri ATCC MYA-4762</name>
    <dbReference type="NCBI Taxonomy" id="1051890"/>
    <lineage>
        <taxon>Eukaryota</taxon>
        <taxon>Fungi</taxon>
        <taxon>Dikarya</taxon>
        <taxon>Ascomycota</taxon>
        <taxon>Pezizomycotina</taxon>
        <taxon>Pezizomycetes</taxon>
        <taxon>Pezizales</taxon>
        <taxon>Pezizaceae</taxon>
        <taxon>Terfezia</taxon>
    </lineage>
</organism>
<sequence length="130" mass="14667">MCVVSLSSDPEVTHIVPYSIGRDPRVLEEARPDVFQFLTFLAGPSVVRQLKEYLLNSTDARGRTRINRLENLICLSPDNHNRFGRGLFVLEPVGDPLAGLGDDGQLWSYEVKFSWLPQNKPPQATRQALF</sequence>
<dbReference type="EMBL" id="ML121575">
    <property type="protein sequence ID" value="RPB20269.1"/>
    <property type="molecule type" value="Genomic_DNA"/>
</dbReference>
<dbReference type="InterPro" id="IPR003615">
    <property type="entry name" value="HNH_nuc"/>
</dbReference>
<keyword evidence="3" id="KW-1185">Reference proteome</keyword>
<dbReference type="AlphaFoldDB" id="A0A3N4LFL7"/>
<dbReference type="Pfam" id="PF13391">
    <property type="entry name" value="HNH_2"/>
    <property type="match status" value="1"/>
</dbReference>
<feature type="domain" description="HNH nuclease" evidence="1">
    <location>
        <begin position="2"/>
        <end position="90"/>
    </location>
</feature>
<reference evidence="2 3" key="1">
    <citation type="journal article" date="2018" name="Nat. Ecol. Evol.">
        <title>Pezizomycetes genomes reveal the molecular basis of ectomycorrhizal truffle lifestyle.</title>
        <authorList>
            <person name="Murat C."/>
            <person name="Payen T."/>
            <person name="Noel B."/>
            <person name="Kuo A."/>
            <person name="Morin E."/>
            <person name="Chen J."/>
            <person name="Kohler A."/>
            <person name="Krizsan K."/>
            <person name="Balestrini R."/>
            <person name="Da Silva C."/>
            <person name="Montanini B."/>
            <person name="Hainaut M."/>
            <person name="Levati E."/>
            <person name="Barry K.W."/>
            <person name="Belfiori B."/>
            <person name="Cichocki N."/>
            <person name="Clum A."/>
            <person name="Dockter R.B."/>
            <person name="Fauchery L."/>
            <person name="Guy J."/>
            <person name="Iotti M."/>
            <person name="Le Tacon F."/>
            <person name="Lindquist E.A."/>
            <person name="Lipzen A."/>
            <person name="Malagnac F."/>
            <person name="Mello A."/>
            <person name="Molinier V."/>
            <person name="Miyauchi S."/>
            <person name="Poulain J."/>
            <person name="Riccioni C."/>
            <person name="Rubini A."/>
            <person name="Sitrit Y."/>
            <person name="Splivallo R."/>
            <person name="Traeger S."/>
            <person name="Wang M."/>
            <person name="Zifcakova L."/>
            <person name="Wipf D."/>
            <person name="Zambonelli A."/>
            <person name="Paolocci F."/>
            <person name="Nowrousian M."/>
            <person name="Ottonello S."/>
            <person name="Baldrian P."/>
            <person name="Spatafora J.W."/>
            <person name="Henrissat B."/>
            <person name="Nagy L.G."/>
            <person name="Aury J.M."/>
            <person name="Wincker P."/>
            <person name="Grigoriev I.V."/>
            <person name="Bonfante P."/>
            <person name="Martin F.M."/>
        </authorList>
    </citation>
    <scope>NUCLEOTIDE SEQUENCE [LARGE SCALE GENOMIC DNA]</scope>
    <source>
        <strain evidence="2 3">ATCC MYA-4762</strain>
    </source>
</reference>
<name>A0A3N4LFL7_9PEZI</name>
<proteinExistence type="predicted"/>
<evidence type="ECO:0000313" key="3">
    <source>
        <dbReference type="Proteomes" id="UP000267821"/>
    </source>
</evidence>